<dbReference type="KEGG" id="vgo:GJW-30_1_01399"/>
<dbReference type="AlphaFoldDB" id="A0A0S3PSG8"/>
<accession>A0A0S3PSG8</accession>
<name>A0A0S3PSG8_9BRAD</name>
<dbReference type="PRINTS" id="PR00313">
    <property type="entry name" value="CABNDNGRPT"/>
</dbReference>
<dbReference type="InterPro" id="IPR018511">
    <property type="entry name" value="Hemolysin-typ_Ca-bd_CS"/>
</dbReference>
<dbReference type="OrthoDB" id="8418060at2"/>
<dbReference type="Proteomes" id="UP000236884">
    <property type="component" value="Chromosome"/>
</dbReference>
<dbReference type="PROSITE" id="PS00330">
    <property type="entry name" value="HEMOLYSIN_CALCIUM"/>
    <property type="match status" value="1"/>
</dbReference>
<dbReference type="SUPFAM" id="SSF51120">
    <property type="entry name" value="beta-Roll"/>
    <property type="match status" value="1"/>
</dbReference>
<evidence type="ECO:0000256" key="1">
    <source>
        <dbReference type="ARBA" id="ARBA00004613"/>
    </source>
</evidence>
<gene>
    <name evidence="3" type="primary">cya_4</name>
    <name evidence="3" type="ORF">GJW-30_1_01399</name>
</gene>
<keyword evidence="4" id="KW-1185">Reference proteome</keyword>
<dbReference type="InterPro" id="IPR011049">
    <property type="entry name" value="Serralysin-like_metalloprot_C"/>
</dbReference>
<dbReference type="GO" id="GO:0005576">
    <property type="term" value="C:extracellular region"/>
    <property type="evidence" value="ECO:0007669"/>
    <property type="project" value="UniProtKB-SubCell"/>
</dbReference>
<evidence type="ECO:0000313" key="4">
    <source>
        <dbReference type="Proteomes" id="UP000236884"/>
    </source>
</evidence>
<evidence type="ECO:0000313" key="3">
    <source>
        <dbReference type="EMBL" id="BAT58872.1"/>
    </source>
</evidence>
<dbReference type="EMBL" id="AP014946">
    <property type="protein sequence ID" value="BAT58872.1"/>
    <property type="molecule type" value="Genomic_DNA"/>
</dbReference>
<dbReference type="PANTHER" id="PTHR38340">
    <property type="entry name" value="S-LAYER PROTEIN"/>
    <property type="match status" value="1"/>
</dbReference>
<dbReference type="Gene3D" id="2.150.10.10">
    <property type="entry name" value="Serralysin-like metalloprotease, C-terminal"/>
    <property type="match status" value="2"/>
</dbReference>
<comment type="subcellular location">
    <subcellularLocation>
        <location evidence="1">Secreted</location>
    </subcellularLocation>
</comment>
<protein>
    <submittedName>
        <fullName evidence="3">Bifunctional hemolysin/adenylate cyclase</fullName>
    </submittedName>
</protein>
<evidence type="ECO:0000256" key="2">
    <source>
        <dbReference type="ARBA" id="ARBA00022525"/>
    </source>
</evidence>
<sequence>MRALASKTTYADDTTLNTSTIDYSQAVLTNKVLLPKGPLPDLVSVPTEGNDVLRGTSSADTINALGGDDKIYGSAGADFIDGNRGFDTVDYTASSTFVMVDMHRTSGPMGFFGDADGDVLINVERVVGSKFGDFINGNDAGMTLDGGGGGDYLTGGIGNDIIIGGAGDDVLRGDFNANPLSAAPGGYDTFVVGQGADRIVDFEHGKDKIVVEGMTAAAFGTDGILATYNSSRYDEYQNLSQDKMLYDYDTDNLYKVESYQIVNGHVNYVNVSLIAHFDNGAVPTASDFLFV</sequence>
<reference evidence="3 4" key="1">
    <citation type="submission" date="2015-08" db="EMBL/GenBank/DDBJ databases">
        <title>Investigation of the bacterial diversity of lava forest soil.</title>
        <authorList>
            <person name="Lee J.S."/>
        </authorList>
    </citation>
    <scope>NUCLEOTIDE SEQUENCE [LARGE SCALE GENOMIC DNA]</scope>
    <source>
        <strain evidence="3 4">GJW-30</strain>
    </source>
</reference>
<dbReference type="Pfam" id="PF00353">
    <property type="entry name" value="HemolysinCabind"/>
    <property type="match status" value="2"/>
</dbReference>
<proteinExistence type="predicted"/>
<dbReference type="PANTHER" id="PTHR38340:SF1">
    <property type="entry name" value="S-LAYER PROTEIN"/>
    <property type="match status" value="1"/>
</dbReference>
<dbReference type="RefSeq" id="WP_096353448.1">
    <property type="nucleotide sequence ID" value="NZ_AP014946.1"/>
</dbReference>
<organism evidence="3 4">
    <name type="scientific">Variibacter gotjawalensis</name>
    <dbReference type="NCBI Taxonomy" id="1333996"/>
    <lineage>
        <taxon>Bacteria</taxon>
        <taxon>Pseudomonadati</taxon>
        <taxon>Pseudomonadota</taxon>
        <taxon>Alphaproteobacteria</taxon>
        <taxon>Hyphomicrobiales</taxon>
        <taxon>Nitrobacteraceae</taxon>
        <taxon>Variibacter</taxon>
    </lineage>
</organism>
<dbReference type="GO" id="GO:0005509">
    <property type="term" value="F:calcium ion binding"/>
    <property type="evidence" value="ECO:0007669"/>
    <property type="project" value="InterPro"/>
</dbReference>
<dbReference type="InterPro" id="IPR001343">
    <property type="entry name" value="Hemolysn_Ca-bd"/>
</dbReference>
<dbReference type="InterPro" id="IPR050557">
    <property type="entry name" value="RTX_toxin/Mannuronan_C5-epim"/>
</dbReference>
<keyword evidence="2" id="KW-0964">Secreted</keyword>